<comment type="caution">
    <text evidence="1">The sequence shown here is derived from an EMBL/GenBank/DDBJ whole genome shotgun (WGS) entry which is preliminary data.</text>
</comment>
<reference evidence="1" key="1">
    <citation type="submission" date="2016-10" db="EMBL/GenBank/DDBJ databases">
        <title>Sequence of Gallionella enrichment culture.</title>
        <authorList>
            <person name="Poehlein A."/>
            <person name="Muehling M."/>
            <person name="Daniel R."/>
        </authorList>
    </citation>
    <scope>NUCLEOTIDE SEQUENCE</scope>
</reference>
<organism evidence="1">
    <name type="scientific">mine drainage metagenome</name>
    <dbReference type="NCBI Taxonomy" id="410659"/>
    <lineage>
        <taxon>unclassified sequences</taxon>
        <taxon>metagenomes</taxon>
        <taxon>ecological metagenomes</taxon>
    </lineage>
</organism>
<protein>
    <submittedName>
        <fullName evidence="1">Uncharacterized protein</fullName>
    </submittedName>
</protein>
<accession>A0A1J5Q2N0</accession>
<sequence length="106" mass="12170">MQDIDNAILLANGHPGDQPEFTQMQRQGLNHHFFAVDDVVHDQSQFFFTVVDDGNQHFIAFTLRAAARFQNGGQVFYRNKLFTQPDGAFIDDFNNLAARKRAHFNQ</sequence>
<evidence type="ECO:0000313" key="1">
    <source>
        <dbReference type="EMBL" id="OIQ77958.1"/>
    </source>
</evidence>
<name>A0A1J5Q2N0_9ZZZZ</name>
<gene>
    <name evidence="1" type="ORF">GALL_403390</name>
</gene>
<dbReference type="AlphaFoldDB" id="A0A1J5Q2N0"/>
<dbReference type="EMBL" id="MLJW01001499">
    <property type="protein sequence ID" value="OIQ77958.1"/>
    <property type="molecule type" value="Genomic_DNA"/>
</dbReference>
<proteinExistence type="predicted"/>